<gene>
    <name evidence="8" type="ORF">ACFFUR_16080</name>
</gene>
<dbReference type="Pfam" id="PF00953">
    <property type="entry name" value="Glycos_transf_4"/>
    <property type="match status" value="1"/>
</dbReference>
<sequence length="368" mass="40369">MPLIIRIIKEKELLDQPGGRKIHQEAIPSMGGIGIVLALLVALVSMLNAEQWYEARFFMLGLGIMFFLGLRDDLVVLKAMQKLIGQLVAIFVVVVLGDIRISSMYGFMGVEELPLWFSYALTIFAITGLTNAFNLIDGLDGLAGTLSVLSFVFLGGWFWVTGFTTYALISLAMIGGISAFLIFNWHPAKIFMGDTGSLTIGFVLAVFSVIFVEANGVKLLQGHPMKFQNPITAGLGIMVISCIDTLRVFVRRILKGCSPMKADKSHVHHFLLRMGYGHNKVACILGLVKLMILAFVMATSSLSDTVILPITAVGVVALGLLLDRQTLRKVKEKAKNTPPILKLSTSQNYKSTQKEPIIRQKALKKEPV</sequence>
<dbReference type="PROSITE" id="PS01348">
    <property type="entry name" value="MRAY_2"/>
    <property type="match status" value="1"/>
</dbReference>
<dbReference type="InterPro" id="IPR000715">
    <property type="entry name" value="Glycosyl_transferase_4"/>
</dbReference>
<evidence type="ECO:0000313" key="9">
    <source>
        <dbReference type="Proteomes" id="UP001589654"/>
    </source>
</evidence>
<feature type="transmembrane region" description="Helical" evidence="7">
    <location>
        <begin position="166"/>
        <end position="183"/>
    </location>
</feature>
<dbReference type="PANTHER" id="PTHR22926:SF3">
    <property type="entry name" value="UNDECAPRENYL-PHOSPHATE ALPHA-N-ACETYLGLUCOSAMINYL 1-PHOSPHATE TRANSFERASE"/>
    <property type="match status" value="1"/>
</dbReference>
<dbReference type="RefSeq" id="WP_379945464.1">
    <property type="nucleotide sequence ID" value="NZ_JBHMEW010000067.1"/>
</dbReference>
<evidence type="ECO:0000256" key="4">
    <source>
        <dbReference type="ARBA" id="ARBA00022692"/>
    </source>
</evidence>
<feature type="transmembrane region" description="Helical" evidence="7">
    <location>
        <begin position="83"/>
        <end position="101"/>
    </location>
</feature>
<dbReference type="EC" id="2.7.8.-" evidence="8"/>
<comment type="subcellular location">
    <subcellularLocation>
        <location evidence="1">Cell membrane</location>
        <topology evidence="1">Multi-pass membrane protein</topology>
    </subcellularLocation>
</comment>
<proteinExistence type="predicted"/>
<keyword evidence="4 7" id="KW-0812">Transmembrane</keyword>
<evidence type="ECO:0000256" key="1">
    <source>
        <dbReference type="ARBA" id="ARBA00004651"/>
    </source>
</evidence>
<reference evidence="8 9" key="1">
    <citation type="submission" date="2024-09" db="EMBL/GenBank/DDBJ databases">
        <authorList>
            <person name="Sun Q."/>
            <person name="Mori K."/>
        </authorList>
    </citation>
    <scope>NUCLEOTIDE SEQUENCE [LARGE SCALE GENOMIC DNA]</scope>
    <source>
        <strain evidence="8 9">CECT 7682</strain>
    </source>
</reference>
<name>A0ABV5JB22_9BACT</name>
<feature type="transmembrane region" description="Helical" evidence="7">
    <location>
        <begin position="231"/>
        <end position="250"/>
    </location>
</feature>
<evidence type="ECO:0000256" key="3">
    <source>
        <dbReference type="ARBA" id="ARBA00022679"/>
    </source>
</evidence>
<comment type="caution">
    <text evidence="8">The sequence shown here is derived from an EMBL/GenBank/DDBJ whole genome shotgun (WGS) entry which is preliminary data.</text>
</comment>
<evidence type="ECO:0000256" key="5">
    <source>
        <dbReference type="ARBA" id="ARBA00022989"/>
    </source>
</evidence>
<dbReference type="CDD" id="cd06853">
    <property type="entry name" value="GT_WecA_like"/>
    <property type="match status" value="1"/>
</dbReference>
<keyword evidence="2" id="KW-1003">Cell membrane</keyword>
<evidence type="ECO:0000313" key="8">
    <source>
        <dbReference type="EMBL" id="MFB9213335.1"/>
    </source>
</evidence>
<dbReference type="PANTHER" id="PTHR22926">
    <property type="entry name" value="PHOSPHO-N-ACETYLMURAMOYL-PENTAPEPTIDE-TRANSFERASE"/>
    <property type="match status" value="1"/>
</dbReference>
<feature type="transmembrane region" description="Helical" evidence="7">
    <location>
        <begin position="53"/>
        <end position="71"/>
    </location>
</feature>
<keyword evidence="5 7" id="KW-1133">Transmembrane helix</keyword>
<dbReference type="GO" id="GO:0016740">
    <property type="term" value="F:transferase activity"/>
    <property type="evidence" value="ECO:0007669"/>
    <property type="project" value="UniProtKB-KW"/>
</dbReference>
<keyword evidence="6 7" id="KW-0472">Membrane</keyword>
<evidence type="ECO:0000256" key="2">
    <source>
        <dbReference type="ARBA" id="ARBA00022475"/>
    </source>
</evidence>
<organism evidence="8 9">
    <name type="scientific">Echinicola jeungdonensis</name>
    <dbReference type="NCBI Taxonomy" id="709343"/>
    <lineage>
        <taxon>Bacteria</taxon>
        <taxon>Pseudomonadati</taxon>
        <taxon>Bacteroidota</taxon>
        <taxon>Cytophagia</taxon>
        <taxon>Cytophagales</taxon>
        <taxon>Cyclobacteriaceae</taxon>
        <taxon>Echinicola</taxon>
    </lineage>
</organism>
<feature type="transmembrane region" description="Helical" evidence="7">
    <location>
        <begin position="113"/>
        <end position="135"/>
    </location>
</feature>
<feature type="transmembrane region" description="Helical" evidence="7">
    <location>
        <begin position="306"/>
        <end position="323"/>
    </location>
</feature>
<protein>
    <submittedName>
        <fullName evidence="8">MraY family glycosyltransferase</fullName>
        <ecNumber evidence="8">2.7.8.-</ecNumber>
    </submittedName>
</protein>
<feature type="transmembrane region" description="Helical" evidence="7">
    <location>
        <begin position="281"/>
        <end position="300"/>
    </location>
</feature>
<accession>A0ABV5JB22</accession>
<dbReference type="InterPro" id="IPR018480">
    <property type="entry name" value="PNAcMuramoyl-5peptid_Trfase_CS"/>
</dbReference>
<feature type="transmembrane region" description="Helical" evidence="7">
    <location>
        <begin position="142"/>
        <end position="160"/>
    </location>
</feature>
<feature type="transmembrane region" description="Helical" evidence="7">
    <location>
        <begin position="190"/>
        <end position="211"/>
    </location>
</feature>
<dbReference type="EMBL" id="JBHMEW010000067">
    <property type="protein sequence ID" value="MFB9213335.1"/>
    <property type="molecule type" value="Genomic_DNA"/>
</dbReference>
<feature type="transmembrane region" description="Helical" evidence="7">
    <location>
        <begin position="26"/>
        <end position="47"/>
    </location>
</feature>
<dbReference type="Proteomes" id="UP001589654">
    <property type="component" value="Unassembled WGS sequence"/>
</dbReference>
<keyword evidence="3 8" id="KW-0808">Transferase</keyword>
<keyword evidence="9" id="KW-1185">Reference proteome</keyword>
<evidence type="ECO:0000256" key="6">
    <source>
        <dbReference type="ARBA" id="ARBA00023136"/>
    </source>
</evidence>
<evidence type="ECO:0000256" key="7">
    <source>
        <dbReference type="SAM" id="Phobius"/>
    </source>
</evidence>